<sequence>MEKHSKYFISSSNRNGLIAAAVLDVCEHFSCRYLFMAKKDIIILKRKKITHC</sequence>
<keyword evidence="2" id="KW-1185">Reference proteome</keyword>
<dbReference type="EMBL" id="LRGB01006357">
    <property type="protein sequence ID" value="KZS01673.1"/>
    <property type="molecule type" value="Genomic_DNA"/>
</dbReference>
<protein>
    <submittedName>
        <fullName evidence="1">Uncharacterized protein</fullName>
    </submittedName>
</protein>
<dbReference type="AlphaFoldDB" id="A0A164IVK0"/>
<evidence type="ECO:0000313" key="1">
    <source>
        <dbReference type="EMBL" id="KZS01673.1"/>
    </source>
</evidence>
<name>A0A164IVK0_9CRUS</name>
<proteinExistence type="predicted"/>
<gene>
    <name evidence="1" type="ORF">APZ42_001595</name>
</gene>
<organism evidence="1 2">
    <name type="scientific">Daphnia magna</name>
    <dbReference type="NCBI Taxonomy" id="35525"/>
    <lineage>
        <taxon>Eukaryota</taxon>
        <taxon>Metazoa</taxon>
        <taxon>Ecdysozoa</taxon>
        <taxon>Arthropoda</taxon>
        <taxon>Crustacea</taxon>
        <taxon>Branchiopoda</taxon>
        <taxon>Diplostraca</taxon>
        <taxon>Cladocera</taxon>
        <taxon>Anomopoda</taxon>
        <taxon>Daphniidae</taxon>
        <taxon>Daphnia</taxon>
    </lineage>
</organism>
<comment type="caution">
    <text evidence="1">The sequence shown here is derived from an EMBL/GenBank/DDBJ whole genome shotgun (WGS) entry which is preliminary data.</text>
</comment>
<accession>A0A164IVK0</accession>
<dbReference type="Proteomes" id="UP000076858">
    <property type="component" value="Unassembled WGS sequence"/>
</dbReference>
<reference evidence="1 2" key="1">
    <citation type="submission" date="2016-03" db="EMBL/GenBank/DDBJ databases">
        <title>EvidentialGene: Evidence-directed Construction of Genes on Genomes.</title>
        <authorList>
            <person name="Gilbert D.G."/>
            <person name="Choi J.-H."/>
            <person name="Mockaitis K."/>
            <person name="Colbourne J."/>
            <person name="Pfrender M."/>
        </authorList>
    </citation>
    <scope>NUCLEOTIDE SEQUENCE [LARGE SCALE GENOMIC DNA]</scope>
    <source>
        <strain evidence="1 2">Xinb3</strain>
        <tissue evidence="1">Complete organism</tissue>
    </source>
</reference>
<evidence type="ECO:0000313" key="2">
    <source>
        <dbReference type="Proteomes" id="UP000076858"/>
    </source>
</evidence>